<evidence type="ECO:0000256" key="1">
    <source>
        <dbReference type="ARBA" id="ARBA00000085"/>
    </source>
</evidence>
<evidence type="ECO:0000256" key="13">
    <source>
        <dbReference type="PROSITE-ProRule" id="PRU00169"/>
    </source>
</evidence>
<evidence type="ECO:0000256" key="8">
    <source>
        <dbReference type="ARBA" id="ARBA00022777"/>
    </source>
</evidence>
<dbReference type="InterPro" id="IPR003661">
    <property type="entry name" value="HisK_dim/P_dom"/>
</dbReference>
<dbReference type="SUPFAM" id="SSF55874">
    <property type="entry name" value="ATPase domain of HSP90 chaperone/DNA topoisomerase II/histidine kinase"/>
    <property type="match status" value="1"/>
</dbReference>
<dbReference type="CDD" id="cd00082">
    <property type="entry name" value="HisKA"/>
    <property type="match status" value="1"/>
</dbReference>
<keyword evidence="8" id="KW-0418">Kinase</keyword>
<dbReference type="SUPFAM" id="SSF47384">
    <property type="entry name" value="Homodimeric domain of signal transducing histidine kinase"/>
    <property type="match status" value="1"/>
</dbReference>
<accession>A0A9E9C2R1</accession>
<evidence type="ECO:0000256" key="12">
    <source>
        <dbReference type="ARBA" id="ARBA00023136"/>
    </source>
</evidence>
<dbReference type="EMBL" id="CP113797">
    <property type="protein sequence ID" value="WAL58126.1"/>
    <property type="molecule type" value="Genomic_DNA"/>
</dbReference>
<dbReference type="GO" id="GO:0016020">
    <property type="term" value="C:membrane"/>
    <property type="evidence" value="ECO:0007669"/>
    <property type="project" value="UniProtKB-SubCell"/>
</dbReference>
<dbReference type="InterPro" id="IPR000014">
    <property type="entry name" value="PAS"/>
</dbReference>
<dbReference type="Proteomes" id="UP001163152">
    <property type="component" value="Chromosome"/>
</dbReference>
<dbReference type="InterPro" id="IPR003594">
    <property type="entry name" value="HATPase_dom"/>
</dbReference>
<feature type="modified residue" description="4-aspartylphosphate" evidence="13">
    <location>
        <position position="745"/>
    </location>
</feature>
<dbReference type="InterPro" id="IPR025201">
    <property type="entry name" value="KdpD_TM"/>
</dbReference>
<evidence type="ECO:0000259" key="17">
    <source>
        <dbReference type="PROSITE" id="PS50112"/>
    </source>
</evidence>
<feature type="transmembrane region" description="Helical" evidence="14">
    <location>
        <begin position="7"/>
        <end position="29"/>
    </location>
</feature>
<feature type="domain" description="Histidine kinase" evidence="15">
    <location>
        <begin position="426"/>
        <end position="668"/>
    </location>
</feature>
<dbReference type="Gene3D" id="3.40.50.2300">
    <property type="match status" value="1"/>
</dbReference>
<dbReference type="CDD" id="cd17580">
    <property type="entry name" value="REC_2_DhkD-like"/>
    <property type="match status" value="1"/>
</dbReference>
<evidence type="ECO:0000256" key="5">
    <source>
        <dbReference type="ARBA" id="ARBA00022679"/>
    </source>
</evidence>
<reference evidence="18" key="1">
    <citation type="submission" date="2022-12" db="EMBL/GenBank/DDBJ databases">
        <title>Polyphasic identification of a Novel Hot-Spring Cyanobacterium Ocullathermofonsia sinensis gen nov. sp. nov. and Genomic Insights on its Adaptations to the Thermal Habitat.</title>
        <authorList>
            <person name="Daroch M."/>
            <person name="Tang J."/>
            <person name="Jiang Y."/>
        </authorList>
    </citation>
    <scope>NUCLEOTIDE SEQUENCE</scope>
    <source>
        <strain evidence="18">PKUAC-SCTA174</strain>
    </source>
</reference>
<dbReference type="AlphaFoldDB" id="A0A9E9C2R1"/>
<dbReference type="InterPro" id="IPR013656">
    <property type="entry name" value="PAS_4"/>
</dbReference>
<evidence type="ECO:0000313" key="18">
    <source>
        <dbReference type="EMBL" id="WAL58126.1"/>
    </source>
</evidence>
<dbReference type="SUPFAM" id="SSF55785">
    <property type="entry name" value="PYP-like sensor domain (PAS domain)"/>
    <property type="match status" value="1"/>
</dbReference>
<evidence type="ECO:0000256" key="3">
    <source>
        <dbReference type="ARBA" id="ARBA00012438"/>
    </source>
</evidence>
<dbReference type="Pfam" id="PF13493">
    <property type="entry name" value="DUF4118"/>
    <property type="match status" value="1"/>
</dbReference>
<dbReference type="PRINTS" id="PR00344">
    <property type="entry name" value="BCTRLSENSOR"/>
</dbReference>
<dbReference type="InterPro" id="IPR004358">
    <property type="entry name" value="Sig_transdc_His_kin-like_C"/>
</dbReference>
<evidence type="ECO:0000256" key="7">
    <source>
        <dbReference type="ARBA" id="ARBA00022741"/>
    </source>
</evidence>
<evidence type="ECO:0000256" key="4">
    <source>
        <dbReference type="ARBA" id="ARBA00022553"/>
    </source>
</evidence>
<comment type="subcellular location">
    <subcellularLocation>
        <location evidence="2">Membrane</location>
        <topology evidence="2">Multi-pass membrane protein</topology>
    </subcellularLocation>
</comment>
<dbReference type="KEGG" id="tsin:OXH18_13065"/>
<dbReference type="InterPro" id="IPR036890">
    <property type="entry name" value="HATPase_C_sf"/>
</dbReference>
<evidence type="ECO:0000256" key="11">
    <source>
        <dbReference type="ARBA" id="ARBA00023012"/>
    </source>
</evidence>
<dbReference type="GO" id="GO:0000155">
    <property type="term" value="F:phosphorelay sensor kinase activity"/>
    <property type="evidence" value="ECO:0007669"/>
    <property type="project" value="InterPro"/>
</dbReference>
<dbReference type="PROSITE" id="PS50109">
    <property type="entry name" value="HIS_KIN"/>
    <property type="match status" value="1"/>
</dbReference>
<dbReference type="Pfam" id="PF01590">
    <property type="entry name" value="GAF"/>
    <property type="match status" value="1"/>
</dbReference>
<feature type="transmembrane region" description="Helical" evidence="14">
    <location>
        <begin position="81"/>
        <end position="104"/>
    </location>
</feature>
<dbReference type="InterPro" id="IPR038318">
    <property type="entry name" value="KdpD_sf"/>
</dbReference>
<dbReference type="PANTHER" id="PTHR43547:SF2">
    <property type="entry name" value="HYBRID SIGNAL TRANSDUCTION HISTIDINE KINASE C"/>
    <property type="match status" value="1"/>
</dbReference>
<dbReference type="Pfam" id="PF08448">
    <property type="entry name" value="PAS_4"/>
    <property type="match status" value="1"/>
</dbReference>
<dbReference type="Gene3D" id="3.30.565.10">
    <property type="entry name" value="Histidine kinase-like ATPase, C-terminal domain"/>
    <property type="match status" value="1"/>
</dbReference>
<dbReference type="SMART" id="SM00091">
    <property type="entry name" value="PAS"/>
    <property type="match status" value="1"/>
</dbReference>
<evidence type="ECO:0000256" key="2">
    <source>
        <dbReference type="ARBA" id="ARBA00004141"/>
    </source>
</evidence>
<dbReference type="SUPFAM" id="SSF55781">
    <property type="entry name" value="GAF domain-like"/>
    <property type="match status" value="1"/>
</dbReference>
<keyword evidence="9 18" id="KW-0067">ATP-binding</keyword>
<dbReference type="Pfam" id="PF02518">
    <property type="entry name" value="HATPase_c"/>
    <property type="match status" value="1"/>
</dbReference>
<dbReference type="InterPro" id="IPR005467">
    <property type="entry name" value="His_kinase_dom"/>
</dbReference>
<dbReference type="CDD" id="cd00130">
    <property type="entry name" value="PAS"/>
    <property type="match status" value="1"/>
</dbReference>
<feature type="transmembrane region" description="Helical" evidence="14">
    <location>
        <begin position="41"/>
        <end position="69"/>
    </location>
</feature>
<keyword evidence="5" id="KW-0808">Transferase</keyword>
<evidence type="ECO:0000313" key="19">
    <source>
        <dbReference type="Proteomes" id="UP001163152"/>
    </source>
</evidence>
<keyword evidence="4 13" id="KW-0597">Phosphoprotein</keyword>
<dbReference type="Pfam" id="PF00512">
    <property type="entry name" value="HisKA"/>
    <property type="match status" value="1"/>
</dbReference>
<keyword evidence="7" id="KW-0547">Nucleotide-binding</keyword>
<dbReference type="Gene3D" id="1.20.120.620">
    <property type="entry name" value="Backbone structure of the membrane domain of e. Coli histidine kinase receptor kdpd"/>
    <property type="match status" value="1"/>
</dbReference>
<keyword evidence="19" id="KW-1185">Reference proteome</keyword>
<dbReference type="GO" id="GO:0005524">
    <property type="term" value="F:ATP binding"/>
    <property type="evidence" value="ECO:0007669"/>
    <property type="project" value="UniProtKB-KW"/>
</dbReference>
<feature type="domain" description="Response regulatory" evidence="16">
    <location>
        <begin position="696"/>
        <end position="814"/>
    </location>
</feature>
<evidence type="ECO:0000256" key="6">
    <source>
        <dbReference type="ARBA" id="ARBA00022692"/>
    </source>
</evidence>
<dbReference type="FunFam" id="3.30.565.10:FF:000006">
    <property type="entry name" value="Sensor histidine kinase WalK"/>
    <property type="match status" value="1"/>
</dbReference>
<proteinExistence type="predicted"/>
<dbReference type="Pfam" id="PF00072">
    <property type="entry name" value="Response_reg"/>
    <property type="match status" value="1"/>
</dbReference>
<comment type="catalytic activity">
    <reaction evidence="1">
        <text>ATP + protein L-histidine = ADP + protein N-phospho-L-histidine.</text>
        <dbReference type="EC" id="2.7.13.3"/>
    </reaction>
</comment>
<keyword evidence="11" id="KW-0902">Two-component regulatory system</keyword>
<dbReference type="SMART" id="SM00388">
    <property type="entry name" value="HisKA"/>
    <property type="match status" value="1"/>
</dbReference>
<evidence type="ECO:0000259" key="16">
    <source>
        <dbReference type="PROSITE" id="PS50110"/>
    </source>
</evidence>
<dbReference type="PROSITE" id="PS50112">
    <property type="entry name" value="PAS"/>
    <property type="match status" value="1"/>
</dbReference>
<keyword evidence="6 14" id="KW-0812">Transmembrane</keyword>
<dbReference type="InterPro" id="IPR036097">
    <property type="entry name" value="HisK_dim/P_sf"/>
</dbReference>
<dbReference type="SMART" id="SM00387">
    <property type="entry name" value="HATPase_c"/>
    <property type="match status" value="1"/>
</dbReference>
<dbReference type="SUPFAM" id="SSF52172">
    <property type="entry name" value="CheY-like"/>
    <property type="match status" value="1"/>
</dbReference>
<organism evidence="18 19">
    <name type="scientific">Thermocoleostomius sinensis A174</name>
    <dbReference type="NCBI Taxonomy" id="2016057"/>
    <lineage>
        <taxon>Bacteria</taxon>
        <taxon>Bacillati</taxon>
        <taxon>Cyanobacteriota</taxon>
        <taxon>Cyanophyceae</taxon>
        <taxon>Oculatellales</taxon>
        <taxon>Oculatellaceae</taxon>
        <taxon>Thermocoleostomius</taxon>
    </lineage>
</organism>
<feature type="domain" description="PAS" evidence="17">
    <location>
        <begin position="123"/>
        <end position="194"/>
    </location>
</feature>
<evidence type="ECO:0000256" key="9">
    <source>
        <dbReference type="ARBA" id="ARBA00022840"/>
    </source>
</evidence>
<dbReference type="PANTHER" id="PTHR43547">
    <property type="entry name" value="TWO-COMPONENT HISTIDINE KINASE"/>
    <property type="match status" value="1"/>
</dbReference>
<dbReference type="EC" id="2.7.13.3" evidence="3"/>
<protein>
    <recommendedName>
        <fullName evidence="3">histidine kinase</fullName>
        <ecNumber evidence="3">2.7.13.3</ecNumber>
    </recommendedName>
</protein>
<dbReference type="InterPro" id="IPR029016">
    <property type="entry name" value="GAF-like_dom_sf"/>
</dbReference>
<keyword evidence="12 14" id="KW-0472">Membrane</keyword>
<dbReference type="InterPro" id="IPR003018">
    <property type="entry name" value="GAF"/>
</dbReference>
<evidence type="ECO:0000256" key="14">
    <source>
        <dbReference type="SAM" id="Phobius"/>
    </source>
</evidence>
<evidence type="ECO:0000259" key="15">
    <source>
        <dbReference type="PROSITE" id="PS50109"/>
    </source>
</evidence>
<dbReference type="NCBIfam" id="TIGR00229">
    <property type="entry name" value="sensory_box"/>
    <property type="match status" value="1"/>
</dbReference>
<dbReference type="Gene3D" id="3.30.450.20">
    <property type="entry name" value="PAS domain"/>
    <property type="match status" value="1"/>
</dbReference>
<sequence>MVMIARVFFLPYGVAVVSVLVATTLMLALNPWLDMTQTPFLLFFGAVVFSAWYGGWKTGLLATLLAGWLSNYLFQFPLNQLSFTLPSLLCTGLFVGQGVLISWLSQAWRSQSLQAANIPATDILESTSDIFFAVNSQWQFTYVNRRFEEMMGRSRHDLLGKVIWQEFPEAVGSVFYETYHHVMKEQTAATVEGPASDGSGRWFVDYVYPIPKGLVVYSQDISDRKQIEVSQHFLAEASALLSSSLDYELTLSKLVELAVPTLADWCSVDEFCSDGTIKTLSIVNYLSINDTHIDNATASCSLEHSSWFASWLQTTFIRPSSRKLQQGQSIVYETLTEKLLLEVVPNHQNQALPFVPKSLIIVPLQCRGCVFGVLSFAIITSDRTYQPRDLLLAEDLARRAATAIDNARLYQEANRANRLKDEFLAILSHELRTPLNPILGWSKLLQRQPYDSAITKRALETIERNARLQAQLVDDLLDVSRILQGKLSLSTASVDLAEVIESALDTVRLSAEAKAIRLKFEQVEPDIQQQSLVSQSSLQLPICVTGDAARLQQVMWNLLSNAVKFTPHSGEILVELSIVDRPSSQFNSELYAQVKVRDTGKGIHSDFLPYVFDYFRQADAATTRKFGGLGLGLAIVRHIVELHGGQVYADSPGENQGATFMVQLPLQPLDEECLESDAAEPTVSAAQIPSILQNVRILIVDDETDMQDFLRFLLQNHGAIVSVASSAPQALRCLSNFNPSLLICDIGLPEVDGYTLIQAIRALSAENGGQVPAIALTAYATDGDRQKALSVGFQRHLAKPVADDQVLQAIIELLEEDT</sequence>
<dbReference type="SMART" id="SM00448">
    <property type="entry name" value="REC"/>
    <property type="match status" value="1"/>
</dbReference>
<dbReference type="RefSeq" id="WP_268607522.1">
    <property type="nucleotide sequence ID" value="NZ_CP113797.1"/>
</dbReference>
<gene>
    <name evidence="18" type="ORF">OXH18_13065</name>
</gene>
<keyword evidence="10 14" id="KW-1133">Transmembrane helix</keyword>
<dbReference type="PROSITE" id="PS50110">
    <property type="entry name" value="RESPONSE_REGULATORY"/>
    <property type="match status" value="1"/>
</dbReference>
<dbReference type="InterPro" id="IPR001789">
    <property type="entry name" value="Sig_transdc_resp-reg_receiver"/>
</dbReference>
<dbReference type="Gene3D" id="3.30.450.40">
    <property type="match status" value="1"/>
</dbReference>
<name>A0A9E9C2R1_9CYAN</name>
<evidence type="ECO:0000256" key="10">
    <source>
        <dbReference type="ARBA" id="ARBA00022989"/>
    </source>
</evidence>
<dbReference type="SMART" id="SM00065">
    <property type="entry name" value="GAF"/>
    <property type="match status" value="1"/>
</dbReference>
<dbReference type="Gene3D" id="1.10.287.130">
    <property type="match status" value="1"/>
</dbReference>
<dbReference type="InterPro" id="IPR011006">
    <property type="entry name" value="CheY-like_superfamily"/>
</dbReference>
<dbReference type="InterPro" id="IPR035965">
    <property type="entry name" value="PAS-like_dom_sf"/>
</dbReference>